<keyword evidence="3" id="KW-1185">Reference proteome</keyword>
<organism evidence="2 3">
    <name type="scientific">Tetrabaena socialis</name>
    <dbReference type="NCBI Taxonomy" id="47790"/>
    <lineage>
        <taxon>Eukaryota</taxon>
        <taxon>Viridiplantae</taxon>
        <taxon>Chlorophyta</taxon>
        <taxon>core chlorophytes</taxon>
        <taxon>Chlorophyceae</taxon>
        <taxon>CS clade</taxon>
        <taxon>Chlamydomonadales</taxon>
        <taxon>Tetrabaenaceae</taxon>
        <taxon>Tetrabaena</taxon>
    </lineage>
</organism>
<dbReference type="AlphaFoldDB" id="A0A2J7ZSH0"/>
<feature type="transmembrane region" description="Helical" evidence="1">
    <location>
        <begin position="81"/>
        <end position="97"/>
    </location>
</feature>
<protein>
    <recommendedName>
        <fullName evidence="4">Phosphatidic acid phosphatase type 2/haloperoxidase domain-containing protein</fullName>
    </recommendedName>
</protein>
<feature type="transmembrane region" description="Helical" evidence="1">
    <location>
        <begin position="6"/>
        <end position="32"/>
    </location>
</feature>
<dbReference type="EMBL" id="PGGS01000533">
    <property type="protein sequence ID" value="PNH03216.1"/>
    <property type="molecule type" value="Genomic_DNA"/>
</dbReference>
<name>A0A2J7ZSH0_9CHLO</name>
<keyword evidence="1" id="KW-0812">Transmembrane</keyword>
<gene>
    <name evidence="2" type="ORF">TSOC_010723</name>
</gene>
<proteinExistence type="predicted"/>
<evidence type="ECO:0008006" key="4">
    <source>
        <dbReference type="Google" id="ProtNLM"/>
    </source>
</evidence>
<evidence type="ECO:0000256" key="1">
    <source>
        <dbReference type="SAM" id="Phobius"/>
    </source>
</evidence>
<dbReference type="InterPro" id="IPR036938">
    <property type="entry name" value="PAP2/HPO_sf"/>
</dbReference>
<dbReference type="Proteomes" id="UP000236333">
    <property type="component" value="Unassembled WGS sequence"/>
</dbReference>
<sequence>MGPGTLWHFFVVEGYLWDWLTAGAAILVNLLVPGHAVEPLRRHYSVESQRPSRPTARLAVLTLNDPSEADDARMSYPSGHAAYMFFSMTIVSLYILGKLELLHRPSQETLPRPITS</sequence>
<dbReference type="OrthoDB" id="10030083at2759"/>
<keyword evidence="1" id="KW-1133">Transmembrane helix</keyword>
<evidence type="ECO:0000313" key="3">
    <source>
        <dbReference type="Proteomes" id="UP000236333"/>
    </source>
</evidence>
<comment type="caution">
    <text evidence="2">The sequence shown here is derived from an EMBL/GenBank/DDBJ whole genome shotgun (WGS) entry which is preliminary data.</text>
</comment>
<keyword evidence="1" id="KW-0472">Membrane</keyword>
<evidence type="ECO:0000313" key="2">
    <source>
        <dbReference type="EMBL" id="PNH03216.1"/>
    </source>
</evidence>
<accession>A0A2J7ZSH0</accession>
<reference evidence="2 3" key="1">
    <citation type="journal article" date="2017" name="Mol. Biol. Evol.">
        <title>The 4-celled Tetrabaena socialis nuclear genome reveals the essential components for genetic control of cell number at the origin of multicellularity in the volvocine lineage.</title>
        <authorList>
            <person name="Featherston J."/>
            <person name="Arakaki Y."/>
            <person name="Hanschen E.R."/>
            <person name="Ferris P.J."/>
            <person name="Michod R.E."/>
            <person name="Olson B.J.S.C."/>
            <person name="Nozaki H."/>
            <person name="Durand P.M."/>
        </authorList>
    </citation>
    <scope>NUCLEOTIDE SEQUENCE [LARGE SCALE GENOMIC DNA]</scope>
    <source>
        <strain evidence="2 3">NIES-571</strain>
    </source>
</reference>
<dbReference type="SUPFAM" id="SSF48317">
    <property type="entry name" value="Acid phosphatase/Vanadium-dependent haloperoxidase"/>
    <property type="match status" value="1"/>
</dbReference>